<protein>
    <submittedName>
        <fullName evidence="1">Por secretion system C-terminal sorting domain-containing protein</fullName>
    </submittedName>
</protein>
<dbReference type="AlphaFoldDB" id="A0A238WW71"/>
<reference evidence="2" key="1">
    <citation type="submission" date="2017-06" db="EMBL/GenBank/DDBJ databases">
        <authorList>
            <person name="Varghese N."/>
            <person name="Submissions S."/>
        </authorList>
    </citation>
    <scope>NUCLEOTIDE SEQUENCE [LARGE SCALE GENOMIC DNA]</scope>
    <source>
        <strain evidence="2">DSM 28041</strain>
    </source>
</reference>
<dbReference type="Gene3D" id="2.60.120.260">
    <property type="entry name" value="Galactose-binding domain-like"/>
    <property type="match status" value="1"/>
</dbReference>
<dbReference type="InterPro" id="IPR026444">
    <property type="entry name" value="Secre_tail"/>
</dbReference>
<sequence>MIVAASPAPQLDFSPNGVGTVIFKIRARDVNGGGSVRYSTEEATFVITVSTPPTATDIQTAAMPSSAGSTSITALTATAATGNTITQYSLKSVPGGGTLYLNTTAVTAARTFTPEEAGQLKFDPSGTASGNFTFTYTATNNDGLESNTATYTIPVANVPPQVTSDVATTAYNTVASLNVLSNDTDRDGSINASTVDLNPDQDDIQTERVVAGQGTFRVSPQGIVTFTPANNYVGTSIINYTVRDNLGVTSDQATIRVTVVGVTAAYDDSNEVEKGIEAKGNVILNDADPRNTGFDVTLVTDVKNGKLTLNPNGSYTYVPNSPFTGTDSFVYRACDKPTTGTAQCDEATVYLNVYDPAVQCIAATGPNLLVNPSFTDGNVGFNTNYTYKANDPNSTTELNPENTYAVGSDASQYHGNFRGNGLTGAGDNFLMINATSAIRTLYSQTFRVQPNRYYTFSAHFNNLIPTTSNIPDPVVGFVINGASTSSTISVPENPDSWVKFTDVWYSGDNTTATFEIRNLTLDANGNDVGIDELYFGTCNAIPVANPTATTAIASNASRTTIAAMDAADSDGQIASFTIVTLPSSSTGTLFVNGAAATEGQKLTPEQNDQLSFAPTSVNGNTTFTFYATDNTGSVSNTAVYTIPVGNTAPLAQNITSASVSNTAATTAISALQATDSDGQITSYTITSVPNATAGTLYVNGTALTTGVPLTIPATQANTIAYDPSGKMAGNVNFQYYATDNQGNTSNTATYTVQIGNEMPVAQNRTTTPMRNTAGATAITPLAATDSDGTITSFTVTSLPAKAAGVLRLNGVDITTGQTLLPEQVNELTFDPEPSATGTLTFRYTATDNLGGVSAPATYSIPLGGPLPVNLVSFEAAAADGNTRLTWRTAQEIDHDYFEVERSFTGTAFTSVGKVRSRQASTAGSSYQFTDARAAYQGYSTAYYRLKQVDTDGSSVYSRVQTVHFSAMQENVSFAIVPNPATTKAGLDLRALPAGTYHVVVVDATGRTVHSASYAAGEVEPLAVHNWPAGIYTVVARQGKLKYVQRLVKH</sequence>
<dbReference type="NCBIfam" id="NF012211">
    <property type="entry name" value="tand_rpt_95"/>
    <property type="match status" value="2"/>
</dbReference>
<accession>A0A238WW71</accession>
<proteinExistence type="predicted"/>
<gene>
    <name evidence="1" type="ORF">SAMN06269173_103160</name>
</gene>
<organism evidence="1 2">
    <name type="scientific">Hymenobacter mucosus</name>
    <dbReference type="NCBI Taxonomy" id="1411120"/>
    <lineage>
        <taxon>Bacteria</taxon>
        <taxon>Pseudomonadati</taxon>
        <taxon>Bacteroidota</taxon>
        <taxon>Cytophagia</taxon>
        <taxon>Cytophagales</taxon>
        <taxon>Hymenobacteraceae</taxon>
        <taxon>Hymenobacter</taxon>
    </lineage>
</organism>
<name>A0A238WW71_9BACT</name>
<dbReference type="Pfam" id="PF17963">
    <property type="entry name" value="Big_9"/>
    <property type="match status" value="3"/>
</dbReference>
<keyword evidence="2" id="KW-1185">Reference proteome</keyword>
<dbReference type="NCBIfam" id="TIGR04183">
    <property type="entry name" value="Por_Secre_tail"/>
    <property type="match status" value="1"/>
</dbReference>
<dbReference type="Proteomes" id="UP000198310">
    <property type="component" value="Unassembled WGS sequence"/>
</dbReference>
<evidence type="ECO:0000313" key="2">
    <source>
        <dbReference type="Proteomes" id="UP000198310"/>
    </source>
</evidence>
<evidence type="ECO:0000313" key="1">
    <source>
        <dbReference type="EMBL" id="SNR50601.1"/>
    </source>
</evidence>
<dbReference type="EMBL" id="FZNS01000003">
    <property type="protein sequence ID" value="SNR50601.1"/>
    <property type="molecule type" value="Genomic_DNA"/>
</dbReference>
<dbReference type="Gene3D" id="2.60.40.3440">
    <property type="match status" value="1"/>
</dbReference>